<keyword evidence="3" id="KW-1003">Cell membrane</keyword>
<dbReference type="InterPro" id="IPR018076">
    <property type="entry name" value="T2SS_GspF_dom"/>
</dbReference>
<comment type="caution">
    <text evidence="9">The sequence shown here is derived from an EMBL/GenBank/DDBJ whole genome shotgun (WGS) entry which is preliminary data.</text>
</comment>
<dbReference type="Pfam" id="PF00482">
    <property type="entry name" value="T2SSF"/>
    <property type="match status" value="2"/>
</dbReference>
<evidence type="ECO:0000256" key="7">
    <source>
        <dbReference type="SAM" id="Phobius"/>
    </source>
</evidence>
<comment type="similarity">
    <text evidence="2">Belongs to the GSP F family.</text>
</comment>
<feature type="domain" description="Type II secretion system protein GspF" evidence="8">
    <location>
        <begin position="60"/>
        <end position="183"/>
    </location>
</feature>
<dbReference type="RefSeq" id="WP_153500512.1">
    <property type="nucleotide sequence ID" value="NZ_WIRE01000001.1"/>
</dbReference>
<dbReference type="GO" id="GO:0005886">
    <property type="term" value="C:plasma membrane"/>
    <property type="evidence" value="ECO:0007669"/>
    <property type="project" value="UniProtKB-SubCell"/>
</dbReference>
<feature type="domain" description="Type II secretion system protein GspF" evidence="8">
    <location>
        <begin position="263"/>
        <end position="385"/>
    </location>
</feature>
<feature type="transmembrane region" description="Helical" evidence="7">
    <location>
        <begin position="366"/>
        <end position="386"/>
    </location>
</feature>
<sequence>MSVYRYRAINAQGRLVAGEILAATPGEARERLVAQSLLPRQVSRKLFAARSGGSAELLLFSQSLHTLLQTGSEFLPALTIAHQRMKAGPLAESVGRAITDIRAGHQPSQAFSRDVHLFGPLWIAALKAGESSGELAQAIGAYEEHLDRSLTLKRKTVSAVTYPILVMSLIVVVVGVLVTVVVPKLTAGYASMGTELPLATRLLMGISLATPWLALLVVVLVTLAILVYRFRLSALQRARMKNRILSRLPLLGAIRSDMLTVNFTATLALLLKSGLHVHDSLAQMARMESDADLEQRYQSASAVVEKGNGVTESFSRFALLPESALQMLEAGEHSGELQTILQRISAFYKGSLDVAIQRFSTLAEPVLMLVIGVVVGFVMVAVYLPIFSMSQGLQ</sequence>
<evidence type="ECO:0000313" key="10">
    <source>
        <dbReference type="Proteomes" id="UP000469421"/>
    </source>
</evidence>
<keyword evidence="5 7" id="KW-1133">Transmembrane helix</keyword>
<keyword evidence="4 7" id="KW-0812">Transmembrane</keyword>
<evidence type="ECO:0000256" key="6">
    <source>
        <dbReference type="ARBA" id="ARBA00023136"/>
    </source>
</evidence>
<dbReference type="AlphaFoldDB" id="A0A6N7LSQ7"/>
<dbReference type="InterPro" id="IPR042094">
    <property type="entry name" value="T2SS_GspF_sf"/>
</dbReference>
<evidence type="ECO:0000259" key="8">
    <source>
        <dbReference type="Pfam" id="PF00482"/>
    </source>
</evidence>
<accession>A0A6N7LSQ7</accession>
<evidence type="ECO:0000256" key="1">
    <source>
        <dbReference type="ARBA" id="ARBA00004651"/>
    </source>
</evidence>
<dbReference type="EMBL" id="WIRE01000001">
    <property type="protein sequence ID" value="MQX53272.1"/>
    <property type="molecule type" value="Genomic_DNA"/>
</dbReference>
<comment type="subcellular location">
    <subcellularLocation>
        <location evidence="1">Cell membrane</location>
        <topology evidence="1">Multi-pass membrane protein</topology>
    </subcellularLocation>
</comment>
<dbReference type="Gene3D" id="1.20.81.30">
    <property type="entry name" value="Type II secretion system (T2SS), domain F"/>
    <property type="match status" value="2"/>
</dbReference>
<proteinExistence type="inferred from homology"/>
<feature type="transmembrane region" description="Helical" evidence="7">
    <location>
        <begin position="202"/>
        <end position="228"/>
    </location>
</feature>
<organism evidence="9 10">
    <name type="scientific">Alcanivorax sediminis</name>
    <dbReference type="NCBI Taxonomy" id="2663008"/>
    <lineage>
        <taxon>Bacteria</taxon>
        <taxon>Pseudomonadati</taxon>
        <taxon>Pseudomonadota</taxon>
        <taxon>Gammaproteobacteria</taxon>
        <taxon>Oceanospirillales</taxon>
        <taxon>Alcanivoracaceae</taxon>
        <taxon>Alcanivorax</taxon>
    </lineage>
</organism>
<evidence type="ECO:0000256" key="2">
    <source>
        <dbReference type="ARBA" id="ARBA00005745"/>
    </source>
</evidence>
<dbReference type="PRINTS" id="PR00812">
    <property type="entry name" value="BCTERIALGSPF"/>
</dbReference>
<dbReference type="PANTHER" id="PTHR30012:SF0">
    <property type="entry name" value="TYPE II SECRETION SYSTEM PROTEIN F-RELATED"/>
    <property type="match status" value="1"/>
</dbReference>
<evidence type="ECO:0000256" key="3">
    <source>
        <dbReference type="ARBA" id="ARBA00022475"/>
    </source>
</evidence>
<keyword evidence="10" id="KW-1185">Reference proteome</keyword>
<name>A0A6N7LSQ7_9GAMM</name>
<evidence type="ECO:0000256" key="5">
    <source>
        <dbReference type="ARBA" id="ARBA00022989"/>
    </source>
</evidence>
<evidence type="ECO:0000313" key="9">
    <source>
        <dbReference type="EMBL" id="MQX53272.1"/>
    </source>
</evidence>
<dbReference type="InterPro" id="IPR003004">
    <property type="entry name" value="GspF/PilC"/>
</dbReference>
<keyword evidence="6 7" id="KW-0472">Membrane</keyword>
<gene>
    <name evidence="9" type="ORF">GFN93_08420</name>
</gene>
<dbReference type="PANTHER" id="PTHR30012">
    <property type="entry name" value="GENERAL SECRETION PATHWAY PROTEIN"/>
    <property type="match status" value="1"/>
</dbReference>
<reference evidence="9 10" key="1">
    <citation type="submission" date="2019-10" db="EMBL/GenBank/DDBJ databases">
        <title>Alcanivorax sp.PA15-N-34 draft genome sequence.</title>
        <authorList>
            <person name="Liao X."/>
            <person name="Shao Z."/>
        </authorList>
    </citation>
    <scope>NUCLEOTIDE SEQUENCE [LARGE SCALE GENOMIC DNA]</scope>
    <source>
        <strain evidence="9 10">PA15-N-34</strain>
    </source>
</reference>
<dbReference type="Proteomes" id="UP000469421">
    <property type="component" value="Unassembled WGS sequence"/>
</dbReference>
<feature type="transmembrane region" description="Helical" evidence="7">
    <location>
        <begin position="159"/>
        <end position="182"/>
    </location>
</feature>
<evidence type="ECO:0000256" key="4">
    <source>
        <dbReference type="ARBA" id="ARBA00022692"/>
    </source>
</evidence>
<protein>
    <recommendedName>
        <fullName evidence="8">Type II secretion system protein GspF domain-containing protein</fullName>
    </recommendedName>
</protein>